<dbReference type="AlphaFoldDB" id="E1QXR9"/>
<dbReference type="GeneID" id="78511531"/>
<dbReference type="OrthoDB" id="3171933at2"/>
<accession>E1QXR9</accession>
<name>E1QXR9_OLSUV</name>
<dbReference type="HOGENOM" id="CLU_067565_0_0_11"/>
<dbReference type="EMBL" id="CP002106">
    <property type="protein sequence ID" value="ADK67183.1"/>
    <property type="molecule type" value="Genomic_DNA"/>
</dbReference>
<evidence type="ECO:0000256" key="1">
    <source>
        <dbReference type="SAM" id="MobiDB-lite"/>
    </source>
</evidence>
<keyword evidence="4" id="KW-1185">Reference proteome</keyword>
<dbReference type="Proteomes" id="UP000000333">
    <property type="component" value="Chromosome"/>
</dbReference>
<dbReference type="PATRIC" id="fig|633147.7.peg.1543"/>
<dbReference type="SUPFAM" id="SSF50346">
    <property type="entry name" value="PRC-barrel domain"/>
    <property type="match status" value="1"/>
</dbReference>
<evidence type="ECO:0000259" key="2">
    <source>
        <dbReference type="Pfam" id="PF05239"/>
    </source>
</evidence>
<sequence>MPKVSDLVGRKVFRPKPSRRAQDARSRLGKVHMAVFSPGGSRLVGFTVKQPDVAGMVRRPDLFVALDSWRPTEGGLLVTNGKDSYDERARSRLGIDWDRCIMWTGMDARTVSGRTLGYVSDVEFDSQTGSVSSFLVGDGSVAQSLVGSIAVPSAMVRGHEDGFMVVDNAAAQLRPTGGAAAAAGEASAKARVQGAKAARGAGKAASSAVDRGSHALGRALGKAKRALEDASADEGEVQGQLPATAAQNVNVGEPQASGRLHRSSEERAGESPRTYRPAGSATRGGSAPAEKPATKAKKAPARKVAPQSGGQGLDAARVVGRQLGRTKGMFGSFMDEYKKASK</sequence>
<reference evidence="3 4" key="1">
    <citation type="journal article" date="2010" name="Stand. Genomic Sci.">
        <title>Complete genome sequence of Olsenella uli type strain (VPI D76D-27C).</title>
        <authorList>
            <person name="Goker M."/>
            <person name="Held B."/>
            <person name="Lucas S."/>
            <person name="Nolan M."/>
            <person name="Yasawong M."/>
            <person name="Glavina Del Rio T."/>
            <person name="Tice H."/>
            <person name="Cheng J.F."/>
            <person name="Bruce D."/>
            <person name="Detter J.C."/>
            <person name="Tapia R."/>
            <person name="Han C."/>
            <person name="Goodwin L."/>
            <person name="Pitluck S."/>
            <person name="Liolios K."/>
            <person name="Ivanova N."/>
            <person name="Mavromatis K."/>
            <person name="Mikhailova N."/>
            <person name="Pati A."/>
            <person name="Chen A."/>
            <person name="Palaniappan K."/>
            <person name="Land M."/>
            <person name="Hauser L."/>
            <person name="Chang Y.J."/>
            <person name="Jeffries C.D."/>
            <person name="Rohde M."/>
            <person name="Sikorski J."/>
            <person name="Pukall R."/>
            <person name="Woyke T."/>
            <person name="Bristow J."/>
            <person name="Eisen J.A."/>
            <person name="Markowitz V."/>
            <person name="Hugenholtz P."/>
            <person name="Kyrpides N.C."/>
            <person name="Klenk H.P."/>
            <person name="Lapidus A."/>
        </authorList>
    </citation>
    <scope>NUCLEOTIDE SEQUENCE [LARGE SCALE GENOMIC DNA]</scope>
    <source>
        <strain evidence="4">ATCC 49627 / DSM 7084 / CIP 109912 / JCM 12494 / NCIMB 702895 / VPI D76D-27C</strain>
    </source>
</reference>
<organism evidence="3 4">
    <name type="scientific">Olsenella uli (strain ATCC 49627 / DSM 7084 / CCUG 31166 / CIP 109912 / JCM 12494 / LMG 11480 / NCIMB 702895 / VPI D76D-27C)</name>
    <name type="common">Lactobacillus uli</name>
    <dbReference type="NCBI Taxonomy" id="633147"/>
    <lineage>
        <taxon>Bacteria</taxon>
        <taxon>Bacillati</taxon>
        <taxon>Actinomycetota</taxon>
        <taxon>Coriobacteriia</taxon>
        <taxon>Coriobacteriales</taxon>
        <taxon>Atopobiaceae</taxon>
        <taxon>Olsenella</taxon>
    </lineage>
</organism>
<dbReference type="RefSeq" id="WP_013250935.1">
    <property type="nucleotide sequence ID" value="NC_014363.1"/>
</dbReference>
<feature type="domain" description="PRC-barrel" evidence="2">
    <location>
        <begin position="105"/>
        <end position="165"/>
    </location>
</feature>
<dbReference type="InterPro" id="IPR011033">
    <property type="entry name" value="PRC_barrel-like_sf"/>
</dbReference>
<proteinExistence type="predicted"/>
<dbReference type="STRING" id="633147.Olsu_0049"/>
<dbReference type="eggNOG" id="COG3881">
    <property type="taxonomic scope" value="Bacteria"/>
</dbReference>
<dbReference type="KEGG" id="ols:Olsu_0049"/>
<dbReference type="Gene3D" id="2.30.30.240">
    <property type="entry name" value="PRC-barrel domain"/>
    <property type="match status" value="1"/>
</dbReference>
<dbReference type="Pfam" id="PF05239">
    <property type="entry name" value="PRC"/>
    <property type="match status" value="1"/>
</dbReference>
<feature type="region of interest" description="Disordered" evidence="1">
    <location>
        <begin position="227"/>
        <end position="315"/>
    </location>
</feature>
<dbReference type="InterPro" id="IPR027275">
    <property type="entry name" value="PRC-brl_dom"/>
</dbReference>
<gene>
    <name evidence="3" type="ordered locus">Olsu_0049</name>
</gene>
<evidence type="ECO:0000313" key="4">
    <source>
        <dbReference type="Proteomes" id="UP000000333"/>
    </source>
</evidence>
<evidence type="ECO:0000313" key="3">
    <source>
        <dbReference type="EMBL" id="ADK67183.1"/>
    </source>
</evidence>
<protein>
    <submittedName>
        <fullName evidence="3">PRC-barrel domain protein</fullName>
    </submittedName>
</protein>